<proteinExistence type="predicted"/>
<keyword evidence="2" id="KW-1185">Reference proteome</keyword>
<dbReference type="Proteomes" id="UP000250369">
    <property type="component" value="Unassembled WGS sequence"/>
</dbReference>
<dbReference type="RefSeq" id="WP_113032861.1">
    <property type="nucleotide sequence ID" value="NZ_QMFB01000012.1"/>
</dbReference>
<organism evidence="1 2">
    <name type="scientific">Paenibacillus contaminans</name>
    <dbReference type="NCBI Taxonomy" id="450362"/>
    <lineage>
        <taxon>Bacteria</taxon>
        <taxon>Bacillati</taxon>
        <taxon>Bacillota</taxon>
        <taxon>Bacilli</taxon>
        <taxon>Bacillales</taxon>
        <taxon>Paenibacillaceae</taxon>
        <taxon>Paenibacillus</taxon>
    </lineage>
</organism>
<evidence type="ECO:0000313" key="1">
    <source>
        <dbReference type="EMBL" id="RAV19500.1"/>
    </source>
</evidence>
<dbReference type="AlphaFoldDB" id="A0A329MIF5"/>
<dbReference type="OrthoDB" id="2578679at2"/>
<comment type="caution">
    <text evidence="1">The sequence shown here is derived from an EMBL/GenBank/DDBJ whole genome shotgun (WGS) entry which is preliminary data.</text>
</comment>
<sequence>MTKKIENARKYLQQAHEIKGTSMGFLRERVFSMREELSKIRGDKNLSAQGKSVKTAQAKAKRGVEFLQQTHTRRQEYVLNLKKAVREAEGVIYETVQKPDETKLERFESEMRTLKTELLLSMRKDTALRKFSEFISRIDDAYLASIVREQYADFAGPIISLAGTDVSVKGELARTFEQLKTGFESPEVAEARMILESANAFLESPRLFAPGLADEAVDEVFSYSERDLEIEGRTPGSRNVTIRQYINDTDTYFQAYPDKKPADYVGQ</sequence>
<protein>
    <submittedName>
        <fullName evidence="1">Uncharacterized protein</fullName>
    </submittedName>
</protein>
<gene>
    <name evidence="1" type="ORF">DQG23_21165</name>
</gene>
<accession>A0A329MIF5</accession>
<evidence type="ECO:0000313" key="2">
    <source>
        <dbReference type="Proteomes" id="UP000250369"/>
    </source>
</evidence>
<dbReference type="EMBL" id="QMFB01000012">
    <property type="protein sequence ID" value="RAV19500.1"/>
    <property type="molecule type" value="Genomic_DNA"/>
</dbReference>
<name>A0A329MIF5_9BACL</name>
<reference evidence="1 2" key="1">
    <citation type="journal article" date="2009" name="Int. J. Syst. Evol. Microbiol.">
        <title>Paenibacillus contaminans sp. nov., isolated from a contaminated laboratory plate.</title>
        <authorList>
            <person name="Chou J.H."/>
            <person name="Lee J.H."/>
            <person name="Lin M.C."/>
            <person name="Chang P.S."/>
            <person name="Arun A.B."/>
            <person name="Young C.C."/>
            <person name="Chen W.M."/>
        </authorList>
    </citation>
    <scope>NUCLEOTIDE SEQUENCE [LARGE SCALE GENOMIC DNA]</scope>
    <source>
        <strain evidence="1 2">CKOBP-6</strain>
    </source>
</reference>